<protein>
    <recommendedName>
        <fullName evidence="3">Lipoprotein</fullName>
    </recommendedName>
</protein>
<evidence type="ECO:0008006" key="3">
    <source>
        <dbReference type="Google" id="ProtNLM"/>
    </source>
</evidence>
<name>A0ABR8ZBF0_9FLAO</name>
<dbReference type="PROSITE" id="PS51257">
    <property type="entry name" value="PROKAR_LIPOPROTEIN"/>
    <property type="match status" value="1"/>
</dbReference>
<evidence type="ECO:0000313" key="2">
    <source>
        <dbReference type="Proteomes" id="UP000637299"/>
    </source>
</evidence>
<keyword evidence="2" id="KW-1185">Reference proteome</keyword>
<dbReference type="Proteomes" id="UP000637299">
    <property type="component" value="Unassembled WGS sequence"/>
</dbReference>
<evidence type="ECO:0000313" key="1">
    <source>
        <dbReference type="EMBL" id="MBD8082560.1"/>
    </source>
</evidence>
<dbReference type="RefSeq" id="WP_191736567.1">
    <property type="nucleotide sequence ID" value="NZ_JACYFS010000002.1"/>
</dbReference>
<gene>
    <name evidence="1" type="ORF">IC610_09035</name>
</gene>
<proteinExistence type="predicted"/>
<accession>A0ABR8ZBF0</accession>
<organism evidence="1 2">
    <name type="scientific">Chryseobacterium caseinilyticum</name>
    <dbReference type="NCBI Taxonomy" id="2771428"/>
    <lineage>
        <taxon>Bacteria</taxon>
        <taxon>Pseudomonadati</taxon>
        <taxon>Bacteroidota</taxon>
        <taxon>Flavobacteriia</taxon>
        <taxon>Flavobacteriales</taxon>
        <taxon>Weeksellaceae</taxon>
        <taxon>Chryseobacterium group</taxon>
        <taxon>Chryseobacterium</taxon>
    </lineage>
</organism>
<dbReference type="EMBL" id="JACYFS010000002">
    <property type="protein sequence ID" value="MBD8082560.1"/>
    <property type="molecule type" value="Genomic_DNA"/>
</dbReference>
<reference evidence="1 2" key="1">
    <citation type="submission" date="2020-09" db="EMBL/GenBank/DDBJ databases">
        <title>Genome seq and assembly of Chryseobacterium sp.</title>
        <authorList>
            <person name="Chhetri G."/>
        </authorList>
    </citation>
    <scope>NUCLEOTIDE SEQUENCE [LARGE SCALE GENOMIC DNA]</scope>
    <source>
        <strain evidence="1 2">GCR10</strain>
    </source>
</reference>
<comment type="caution">
    <text evidence="1">The sequence shown here is derived from an EMBL/GenBank/DDBJ whole genome shotgun (WGS) entry which is preliminary data.</text>
</comment>
<sequence>MSAIKIFGLKSFFPLLLLLIFSCSETSKSEKKNTGNERVEYIVFSRVGGRGGNYKTIRVTQDSVVLSLGNTSKNLHKIWKKALSDKVKAELFGKLNVNQLSFIKSSESIQAQDGADETFQIKTSRTSYVFVNAYNDEYNYRQLENFKTQLKKIIPKEFQPL</sequence>